<dbReference type="Gene3D" id="3.50.50.60">
    <property type="entry name" value="FAD/NAD(P)-binding domain"/>
    <property type="match status" value="1"/>
</dbReference>
<keyword evidence="2" id="KW-0732">Signal</keyword>
<feature type="chain" id="PRO_5046701017" description="Glucose-methanol-choline oxidoreductase N-terminal domain-containing protein" evidence="2">
    <location>
        <begin position="20"/>
        <end position="682"/>
    </location>
</feature>
<comment type="caution">
    <text evidence="4">The sequence shown here is derived from an EMBL/GenBank/DDBJ whole genome shotgun (WGS) entry which is preliminary data.</text>
</comment>
<dbReference type="PROSITE" id="PS00624">
    <property type="entry name" value="GMC_OXRED_2"/>
    <property type="match status" value="1"/>
</dbReference>
<dbReference type="SUPFAM" id="SSF54373">
    <property type="entry name" value="FAD-linked reductases, C-terminal domain"/>
    <property type="match status" value="1"/>
</dbReference>
<organism evidence="4 5">
    <name type="scientific">Phyllosticta citribraziliensis</name>
    <dbReference type="NCBI Taxonomy" id="989973"/>
    <lineage>
        <taxon>Eukaryota</taxon>
        <taxon>Fungi</taxon>
        <taxon>Dikarya</taxon>
        <taxon>Ascomycota</taxon>
        <taxon>Pezizomycotina</taxon>
        <taxon>Dothideomycetes</taxon>
        <taxon>Dothideomycetes incertae sedis</taxon>
        <taxon>Botryosphaeriales</taxon>
        <taxon>Phyllostictaceae</taxon>
        <taxon>Phyllosticta</taxon>
    </lineage>
</organism>
<dbReference type="PANTHER" id="PTHR11552:SF213">
    <property type="entry name" value="DEHYDROGENASE, PUTATIVE-RELATED"/>
    <property type="match status" value="1"/>
</dbReference>
<feature type="domain" description="Glucose-methanol-choline oxidoreductase N-terminal" evidence="3">
    <location>
        <begin position="390"/>
        <end position="404"/>
    </location>
</feature>
<dbReference type="InterPro" id="IPR036188">
    <property type="entry name" value="FAD/NAD-bd_sf"/>
</dbReference>
<dbReference type="InterPro" id="IPR007867">
    <property type="entry name" value="GMC_OxRtase_C"/>
</dbReference>
<dbReference type="GeneID" id="92033780"/>
<dbReference type="Gene3D" id="3.30.560.10">
    <property type="entry name" value="Glucose Oxidase, domain 3"/>
    <property type="match status" value="1"/>
</dbReference>
<protein>
    <recommendedName>
        <fullName evidence="3">Glucose-methanol-choline oxidoreductase N-terminal domain-containing protein</fullName>
    </recommendedName>
</protein>
<dbReference type="InterPro" id="IPR012132">
    <property type="entry name" value="GMC_OxRdtase"/>
</dbReference>
<evidence type="ECO:0000256" key="1">
    <source>
        <dbReference type="ARBA" id="ARBA00010790"/>
    </source>
</evidence>
<dbReference type="SUPFAM" id="SSF51905">
    <property type="entry name" value="FAD/NAD(P)-binding domain"/>
    <property type="match status" value="1"/>
</dbReference>
<dbReference type="Pfam" id="PF00732">
    <property type="entry name" value="GMC_oxred_N"/>
    <property type="match status" value="1"/>
</dbReference>
<name>A0ABR1LKY1_9PEZI</name>
<dbReference type="EMBL" id="JBBPEH010000008">
    <property type="protein sequence ID" value="KAK7535355.1"/>
    <property type="molecule type" value="Genomic_DNA"/>
</dbReference>
<dbReference type="InterPro" id="IPR000172">
    <property type="entry name" value="GMC_OxRdtase_N"/>
</dbReference>
<proteinExistence type="inferred from homology"/>
<evidence type="ECO:0000313" key="5">
    <source>
        <dbReference type="Proteomes" id="UP001360953"/>
    </source>
</evidence>
<dbReference type="PANTHER" id="PTHR11552">
    <property type="entry name" value="GLUCOSE-METHANOL-CHOLINE GMC OXIDOREDUCTASE"/>
    <property type="match status" value="1"/>
</dbReference>
<dbReference type="RefSeq" id="XP_066654080.1">
    <property type="nucleotide sequence ID" value="XM_066800874.1"/>
</dbReference>
<evidence type="ECO:0000256" key="2">
    <source>
        <dbReference type="SAM" id="SignalP"/>
    </source>
</evidence>
<keyword evidence="5" id="KW-1185">Reference proteome</keyword>
<reference evidence="4 5" key="1">
    <citation type="submission" date="2024-04" db="EMBL/GenBank/DDBJ databases">
        <title>Phyllosticta paracitricarpa is synonymous to the EU quarantine fungus P. citricarpa based on phylogenomic analyses.</title>
        <authorList>
            <consortium name="Lawrence Berkeley National Laboratory"/>
            <person name="Van ingen-buijs V.A."/>
            <person name="Van westerhoven A.C."/>
            <person name="Haridas S."/>
            <person name="Skiadas P."/>
            <person name="Martin F."/>
            <person name="Groenewald J.Z."/>
            <person name="Crous P.W."/>
            <person name="Seidl M.F."/>
        </authorList>
    </citation>
    <scope>NUCLEOTIDE SEQUENCE [LARGE SCALE GENOMIC DNA]</scope>
    <source>
        <strain evidence="4 5">CPC 17464</strain>
    </source>
</reference>
<dbReference type="Pfam" id="PF05199">
    <property type="entry name" value="GMC_oxred_C"/>
    <property type="match status" value="1"/>
</dbReference>
<gene>
    <name evidence="4" type="ORF">J3D65DRAFT_630978</name>
</gene>
<evidence type="ECO:0000259" key="3">
    <source>
        <dbReference type="PROSITE" id="PS00624"/>
    </source>
</evidence>
<dbReference type="PIRSF" id="PIRSF000137">
    <property type="entry name" value="Alcohol_oxidase"/>
    <property type="match status" value="1"/>
</dbReference>
<dbReference type="Proteomes" id="UP001360953">
    <property type="component" value="Unassembled WGS sequence"/>
</dbReference>
<feature type="signal peptide" evidence="2">
    <location>
        <begin position="1"/>
        <end position="19"/>
    </location>
</feature>
<sequence>MIVLKAFTVLSLLSSFASSRLIDGSQHTPYRGANVKRDMIRGADANTTTLEDYEYVIVGSGPGGAPLAARLAIAGHKVLLLEAGGDEHNTTEFNVPALHSVAAEYEPMRWDYFVRHYDNQTQNGRDTKLVYTNADGSRYTGANPPEGAEPLGILYPRVGSLGGCASHNALITVYPHASDWSTIQELTGDDSWAPDNMRKYFERLEKVRYLPNSITGHGFSGWLETSVTDLSLIAQDFKVLSLVLAAASGMGKSILESVVTTVTGLAQVLLRDINNDGPTRDADEGMYQVPLAMKIPEYKRASPIDFLFEVMNAVNDDGTPKYQLDIQLNTFVTNVKFENSTSGKPKAVGVDFRTGLGLYGADPRRQSGSITANGTAGTVKATREVILSAGTFNTPQLLKLSGVGPKDELEKFGIDVKVDLPGVGKNMQDRYEIPIIGEAPTKLDLLKDCTFLEGEDPCLEKWENNAIGKGSYSTNGVALAIVKKSQVAENNEADLFVAGWPAYFNGYYPNFFANATATGNAWTWLTLKAHSRNNAGEVTLKSADPLEMPDILMNNFQEGGDEDLEAILEGLKYSRNAFNDLIPLDGSFTEVWPGESVSSDDQLKQFVRDEAWGHHASCTCPIGADDDESAVLNGDFQVRGVEGLRVVDASAFPKIPGYYIALPIYMISEKAADVIIEAAKSS</sequence>
<comment type="similarity">
    <text evidence="1">Belongs to the GMC oxidoreductase family.</text>
</comment>
<evidence type="ECO:0000313" key="4">
    <source>
        <dbReference type="EMBL" id="KAK7535355.1"/>
    </source>
</evidence>
<accession>A0ABR1LKY1</accession>